<dbReference type="PANTHER" id="PTHR22789:SF0">
    <property type="entry name" value="3-OXO-TETRONATE 4-PHOSPHATE DECARBOXYLASE-RELATED"/>
    <property type="match status" value="1"/>
</dbReference>
<dbReference type="Proteomes" id="UP000425916">
    <property type="component" value="Chromosome"/>
</dbReference>
<dbReference type="GO" id="GO:0019323">
    <property type="term" value="P:pentose catabolic process"/>
    <property type="evidence" value="ECO:0007669"/>
    <property type="project" value="TreeGrafter"/>
</dbReference>
<evidence type="ECO:0000256" key="2">
    <source>
        <dbReference type="ARBA" id="ARBA00023239"/>
    </source>
</evidence>
<dbReference type="InterPro" id="IPR001303">
    <property type="entry name" value="Aldolase_II/adducin_N"/>
</dbReference>
<dbReference type="PANTHER" id="PTHR22789">
    <property type="entry name" value="FUCULOSE PHOSPHATE ALDOLASE"/>
    <property type="match status" value="1"/>
</dbReference>
<dbReference type="OrthoDB" id="9786287at2"/>
<dbReference type="AlphaFoldDB" id="A0A6I5ZU72"/>
<dbReference type="InterPro" id="IPR036409">
    <property type="entry name" value="Aldolase_II/adducin_N_sf"/>
</dbReference>
<sequence length="197" mass="21508">MLEQLRDELIEVCHEVYRRGLSSGSGGNISVRIPDSDYVLIKRSGCSLGRVQAVDCILVDIDGNLVEGQGKPSKEINFHLGIYRCRPEVRAVLHAHPPYAIAFANTYGSLPLVTVSARAYLKQVPNIPFAQPGSAELARLVIEQYQGTGINTITMVEHGAVTVGKNLREAYDLMDYLEDNAKTALAMLQIKALGGKL</sequence>
<dbReference type="RefSeq" id="WP_156274266.1">
    <property type="nucleotide sequence ID" value="NZ_CP046244.1"/>
</dbReference>
<dbReference type="InterPro" id="IPR050197">
    <property type="entry name" value="Aldolase_class_II_sugar_metab"/>
</dbReference>
<protein>
    <submittedName>
        <fullName evidence="4">3-oxo-tetronate 4-phosphate decarboxylase</fullName>
        <ecNumber evidence="4">4.1.1.104</ecNumber>
    </submittedName>
</protein>
<proteinExistence type="predicted"/>
<accession>A0A6I5ZU72</accession>
<organism evidence="4 5">
    <name type="scientific">Neomoorella glycerini</name>
    <dbReference type="NCBI Taxonomy" id="55779"/>
    <lineage>
        <taxon>Bacteria</taxon>
        <taxon>Bacillati</taxon>
        <taxon>Bacillota</taxon>
        <taxon>Clostridia</taxon>
        <taxon>Neomoorellales</taxon>
        <taxon>Neomoorellaceae</taxon>
        <taxon>Neomoorella</taxon>
    </lineage>
</organism>
<dbReference type="SUPFAM" id="SSF53639">
    <property type="entry name" value="AraD/HMP-PK domain-like"/>
    <property type="match status" value="1"/>
</dbReference>
<dbReference type="EC" id="4.1.1.104" evidence="4"/>
<keyword evidence="5" id="KW-1185">Reference proteome</keyword>
<evidence type="ECO:0000313" key="4">
    <source>
        <dbReference type="EMBL" id="QGP93087.1"/>
    </source>
</evidence>
<reference evidence="4 5" key="1">
    <citation type="submission" date="2019-11" db="EMBL/GenBank/DDBJ databases">
        <title>Genome sequence of Moorella glycerini DSM11254.</title>
        <authorList>
            <person name="Poehlein A."/>
            <person name="Boeer T."/>
            <person name="Daniel R."/>
        </authorList>
    </citation>
    <scope>NUCLEOTIDE SEQUENCE [LARGE SCALE GENOMIC DNA]</scope>
    <source>
        <strain evidence="4 5">DSM 11254</strain>
    </source>
</reference>
<gene>
    <name evidence="4" type="primary">otnC_2</name>
    <name evidence="4" type="ORF">MGLY_24840</name>
</gene>
<feature type="domain" description="Class II aldolase/adducin N-terminal" evidence="3">
    <location>
        <begin position="7"/>
        <end position="185"/>
    </location>
</feature>
<evidence type="ECO:0000259" key="3">
    <source>
        <dbReference type="SMART" id="SM01007"/>
    </source>
</evidence>
<dbReference type="SMART" id="SM01007">
    <property type="entry name" value="Aldolase_II"/>
    <property type="match status" value="1"/>
</dbReference>
<evidence type="ECO:0000256" key="1">
    <source>
        <dbReference type="ARBA" id="ARBA00022723"/>
    </source>
</evidence>
<dbReference type="EMBL" id="CP046244">
    <property type="protein sequence ID" value="QGP93087.1"/>
    <property type="molecule type" value="Genomic_DNA"/>
</dbReference>
<dbReference type="Gene3D" id="3.40.225.10">
    <property type="entry name" value="Class II aldolase/adducin N-terminal domain"/>
    <property type="match status" value="1"/>
</dbReference>
<dbReference type="GO" id="GO:0005829">
    <property type="term" value="C:cytosol"/>
    <property type="evidence" value="ECO:0007669"/>
    <property type="project" value="TreeGrafter"/>
</dbReference>
<dbReference type="GO" id="GO:0046872">
    <property type="term" value="F:metal ion binding"/>
    <property type="evidence" value="ECO:0007669"/>
    <property type="project" value="UniProtKB-KW"/>
</dbReference>
<name>A0A6I5ZU72_9FIRM</name>
<dbReference type="Pfam" id="PF00596">
    <property type="entry name" value="Aldolase_II"/>
    <property type="match status" value="1"/>
</dbReference>
<evidence type="ECO:0000313" key="5">
    <source>
        <dbReference type="Proteomes" id="UP000425916"/>
    </source>
</evidence>
<keyword evidence="2 4" id="KW-0456">Lyase</keyword>
<keyword evidence="1" id="KW-0479">Metal-binding</keyword>
<dbReference type="GO" id="GO:0016832">
    <property type="term" value="F:aldehyde-lyase activity"/>
    <property type="evidence" value="ECO:0007669"/>
    <property type="project" value="TreeGrafter"/>
</dbReference>